<feature type="binding site" evidence="6">
    <location>
        <position position="66"/>
    </location>
    <ligand>
        <name>Mg(2+)</name>
        <dbReference type="ChEBI" id="CHEBI:18420"/>
        <label>1</label>
    </ligand>
</feature>
<organism evidence="9 10">
    <name type="scientific">Aureobasidium subglaciale (strain EXF-2481)</name>
    <name type="common">Aureobasidium pullulans var. subglaciale</name>
    <dbReference type="NCBI Taxonomy" id="1043005"/>
    <lineage>
        <taxon>Eukaryota</taxon>
        <taxon>Fungi</taxon>
        <taxon>Dikarya</taxon>
        <taxon>Ascomycota</taxon>
        <taxon>Pezizomycotina</taxon>
        <taxon>Dothideomycetes</taxon>
        <taxon>Dothideomycetidae</taxon>
        <taxon>Dothideales</taxon>
        <taxon>Saccotheciaceae</taxon>
        <taxon>Aureobasidium</taxon>
    </lineage>
</organism>
<dbReference type="SUPFAM" id="SSF56219">
    <property type="entry name" value="DNase I-like"/>
    <property type="match status" value="1"/>
</dbReference>
<feature type="site" description="Interaction with DNA substrate" evidence="7">
    <location>
        <position position="364"/>
    </location>
</feature>
<comment type="similarity">
    <text evidence="1">Belongs to the DNA repair enzymes AP/ExoA family.</text>
</comment>
<keyword evidence="6" id="KW-0464">Manganese</keyword>
<feature type="active site" description="Proton donor/acceptor" evidence="5">
    <location>
        <position position="263"/>
    </location>
</feature>
<dbReference type="HOGENOM" id="CLU_060600_0_0_1"/>
<dbReference type="RefSeq" id="XP_013342440.1">
    <property type="nucleotide sequence ID" value="XM_013486986.1"/>
</dbReference>
<feature type="site" description="Transition state stabilizer" evidence="7">
    <location>
        <position position="265"/>
    </location>
</feature>
<dbReference type="GO" id="GO:0003906">
    <property type="term" value="F:DNA-(apurinic or apyrimidinic site) endonuclease activity"/>
    <property type="evidence" value="ECO:0007669"/>
    <property type="project" value="TreeGrafter"/>
</dbReference>
<feature type="active site" evidence="5">
    <location>
        <position position="222"/>
    </location>
</feature>
<feature type="active site" description="Proton acceptor" evidence="5">
    <location>
        <position position="364"/>
    </location>
</feature>
<reference evidence="9 10" key="1">
    <citation type="journal article" date="2014" name="BMC Genomics">
        <title>Genome sequencing of four Aureobasidium pullulans varieties: biotechnological potential, stress tolerance, and description of new species.</title>
        <authorList>
            <person name="Gostin Ar C."/>
            <person name="Ohm R.A."/>
            <person name="Kogej T."/>
            <person name="Sonjak S."/>
            <person name="Turk M."/>
            <person name="Zajc J."/>
            <person name="Zalar P."/>
            <person name="Grube M."/>
            <person name="Sun H."/>
            <person name="Han J."/>
            <person name="Sharma A."/>
            <person name="Chiniquy J."/>
            <person name="Ngan C.Y."/>
            <person name="Lipzen A."/>
            <person name="Barry K."/>
            <person name="Grigoriev I.V."/>
            <person name="Gunde-Cimerman N."/>
        </authorList>
    </citation>
    <scope>NUCLEOTIDE SEQUENCE [LARGE SCALE GENOMIC DNA]</scope>
    <source>
        <strain evidence="9 10">EXF-2481</strain>
    </source>
</reference>
<dbReference type="PANTHER" id="PTHR22748">
    <property type="entry name" value="AP ENDONUCLEASE"/>
    <property type="match status" value="1"/>
</dbReference>
<evidence type="ECO:0000256" key="6">
    <source>
        <dbReference type="PIRSR" id="PIRSR604808-2"/>
    </source>
</evidence>
<evidence type="ECO:0000259" key="8">
    <source>
        <dbReference type="Pfam" id="PF03372"/>
    </source>
</evidence>
<evidence type="ECO:0000256" key="2">
    <source>
        <dbReference type="ARBA" id="ARBA00022723"/>
    </source>
</evidence>
<dbReference type="InterPro" id="IPR004808">
    <property type="entry name" value="AP_endonuc_1"/>
</dbReference>
<feature type="domain" description="Endonuclease/exonuclease/phosphatase" evidence="8">
    <location>
        <begin position="64"/>
        <end position="364"/>
    </location>
</feature>
<dbReference type="EMBL" id="KL584764">
    <property type="protein sequence ID" value="KEQ93936.1"/>
    <property type="molecule type" value="Genomic_DNA"/>
</dbReference>
<feature type="binding site" evidence="6">
    <location>
        <position position="265"/>
    </location>
    <ligand>
        <name>Mg(2+)</name>
        <dbReference type="ChEBI" id="CHEBI:18420"/>
        <label>1</label>
    </ligand>
</feature>
<evidence type="ECO:0000256" key="7">
    <source>
        <dbReference type="PIRSR" id="PIRSR604808-3"/>
    </source>
</evidence>
<dbReference type="Pfam" id="PF03372">
    <property type="entry name" value="Exo_endo_phos"/>
    <property type="match status" value="1"/>
</dbReference>
<keyword evidence="4 6" id="KW-0460">Magnesium</keyword>
<keyword evidence="3" id="KW-0378">Hydrolase</keyword>
<evidence type="ECO:0000256" key="1">
    <source>
        <dbReference type="ARBA" id="ARBA00007092"/>
    </source>
</evidence>
<dbReference type="AlphaFoldDB" id="A0A074Z4M2"/>
<dbReference type="GO" id="GO:0008311">
    <property type="term" value="F:double-stranded DNA 3'-5' DNA exonuclease activity"/>
    <property type="evidence" value="ECO:0007669"/>
    <property type="project" value="TreeGrafter"/>
</dbReference>
<accession>A0A074Z4M2</accession>
<dbReference type="GO" id="GO:0046872">
    <property type="term" value="F:metal ion binding"/>
    <property type="evidence" value="ECO:0007669"/>
    <property type="project" value="UniProtKB-KW"/>
</dbReference>
<proteinExistence type="inferred from homology"/>
<comment type="cofactor">
    <cofactor evidence="6">
        <name>Mg(2+)</name>
        <dbReference type="ChEBI" id="CHEBI:18420"/>
    </cofactor>
    <cofactor evidence="6">
        <name>Mn(2+)</name>
        <dbReference type="ChEBI" id="CHEBI:29035"/>
    </cofactor>
    <text evidence="6">Probably binds two magnesium or manganese ions per subunit.</text>
</comment>
<dbReference type="PANTHER" id="PTHR22748:SF14">
    <property type="entry name" value="ENDONUCLEASE_EXONUCLEASE_PHOSPHATASE DOMAIN-CONTAINING PROTEIN"/>
    <property type="match status" value="1"/>
</dbReference>
<evidence type="ECO:0000313" key="9">
    <source>
        <dbReference type="EMBL" id="KEQ93936.1"/>
    </source>
</evidence>
<dbReference type="InterPro" id="IPR036691">
    <property type="entry name" value="Endo/exonu/phosph_ase_sf"/>
</dbReference>
<evidence type="ECO:0000256" key="4">
    <source>
        <dbReference type="ARBA" id="ARBA00022842"/>
    </source>
</evidence>
<feature type="binding site" evidence="6">
    <location>
        <position position="263"/>
    </location>
    <ligand>
        <name>Mg(2+)</name>
        <dbReference type="ChEBI" id="CHEBI:18420"/>
        <label>1</label>
    </ligand>
</feature>
<evidence type="ECO:0000256" key="5">
    <source>
        <dbReference type="PIRSR" id="PIRSR604808-1"/>
    </source>
</evidence>
<dbReference type="GO" id="GO:0005634">
    <property type="term" value="C:nucleus"/>
    <property type="evidence" value="ECO:0007669"/>
    <property type="project" value="TreeGrafter"/>
</dbReference>
<dbReference type="InParanoid" id="A0A074Z4M2"/>
<dbReference type="OMA" id="WNINGIS"/>
<keyword evidence="2 6" id="KW-0479">Metal-binding</keyword>
<name>A0A074Z4M2_AURSE</name>
<evidence type="ECO:0000256" key="3">
    <source>
        <dbReference type="ARBA" id="ARBA00022801"/>
    </source>
</evidence>
<dbReference type="PROSITE" id="PS51435">
    <property type="entry name" value="AP_NUCLEASE_F1_4"/>
    <property type="match status" value="1"/>
</dbReference>
<feature type="site" description="Important for catalytic activity" evidence="7">
    <location>
        <position position="335"/>
    </location>
</feature>
<dbReference type="GO" id="GO:0006284">
    <property type="term" value="P:base-excision repair"/>
    <property type="evidence" value="ECO:0007669"/>
    <property type="project" value="TreeGrafter"/>
</dbReference>
<dbReference type="GeneID" id="25364487"/>
<feature type="binding site" evidence="6">
    <location>
        <position position="364"/>
    </location>
    <ligand>
        <name>Mg(2+)</name>
        <dbReference type="ChEBI" id="CHEBI:18420"/>
        <label>1</label>
    </ligand>
</feature>
<dbReference type="OrthoDB" id="498125at2759"/>
<gene>
    <name evidence="9" type="ORF">AUEXF2481DRAFT_316906</name>
</gene>
<dbReference type="InterPro" id="IPR005135">
    <property type="entry name" value="Endo/exonuclease/phosphatase"/>
</dbReference>
<dbReference type="STRING" id="1043005.A0A074Z4M2"/>
<keyword evidence="10" id="KW-1185">Reference proteome</keyword>
<protein>
    <recommendedName>
        <fullName evidence="8">Endonuclease/exonuclease/phosphatase domain-containing protein</fullName>
    </recommendedName>
</protein>
<feature type="binding site" evidence="6">
    <location>
        <position position="119"/>
    </location>
    <ligand>
        <name>Mg(2+)</name>
        <dbReference type="ChEBI" id="CHEBI:18420"/>
        <label>1</label>
    </ligand>
</feature>
<dbReference type="GO" id="GO:0008081">
    <property type="term" value="F:phosphoric diester hydrolase activity"/>
    <property type="evidence" value="ECO:0007669"/>
    <property type="project" value="TreeGrafter"/>
</dbReference>
<feature type="binding site" evidence="6">
    <location>
        <position position="363"/>
    </location>
    <ligand>
        <name>Mg(2+)</name>
        <dbReference type="ChEBI" id="CHEBI:18420"/>
        <label>1</label>
    </ligand>
</feature>
<dbReference type="Proteomes" id="UP000030641">
    <property type="component" value="Unassembled WGS sequence"/>
</dbReference>
<dbReference type="Gene3D" id="3.60.10.10">
    <property type="entry name" value="Endonuclease/exonuclease/phosphatase"/>
    <property type="match status" value="1"/>
</dbReference>
<sequence>MSTCPYLVRSRHSMLGSRSGLLKQYCSMSFSPPALKRRRLGNNERQPITVTVKHPDINHLQVYSWNINGIQPFIQRPITSFFRPKSSTSKGPKGDAPTTASLRDFLRRHDWPTILCLQEVKIKPDDKATKSAVQKAVKSTVAGEPDYEAHFCLPTDPHNARGFGRKIYGVCTIIRKDWIARFKPVVRNVSWDLEGRIQITETENPSFSIWNIYAVNGTDNAYKSQTGAVEGTRHDRKLAVHKHILDEAKLLEEQGYHVILAGDMNIARSRIDGHPNLRTYPQQHVINRADFNKKFFDTDNGLKAIDTYRHIHGDEKGYTYYPRGREFGSSCDRVDLIICSRSLGRNIVDAGICATEKERGPSDHVPLFASFNLAQNPSGGPEELTRRDDMT</sequence>
<evidence type="ECO:0000313" key="10">
    <source>
        <dbReference type="Proteomes" id="UP000030641"/>
    </source>
</evidence>